<reference evidence="2 3" key="1">
    <citation type="submission" date="2015-01" db="EMBL/GenBank/DDBJ databases">
        <title>Lifestyle Evolution in Cyanobacterial Symbionts of Sponges.</title>
        <authorList>
            <person name="Burgsdorf I."/>
            <person name="Slaby B.M."/>
            <person name="Handley K.M."/>
            <person name="Haber M."/>
            <person name="Blom J."/>
            <person name="Marshall C.W."/>
            <person name="Gilbert J.A."/>
            <person name="Hentschel U."/>
            <person name="Steindler L."/>
        </authorList>
    </citation>
    <scope>NUCLEOTIDE SEQUENCE [LARGE SCALE GENOMIC DNA]</scope>
    <source>
        <strain evidence="2">142</strain>
    </source>
</reference>
<dbReference type="EMBL" id="JXUO01000057">
    <property type="protein sequence ID" value="KKZ15160.1"/>
    <property type="molecule type" value="Genomic_DNA"/>
</dbReference>
<keyword evidence="1" id="KW-0472">Membrane</keyword>
<feature type="transmembrane region" description="Helical" evidence="1">
    <location>
        <begin position="6"/>
        <end position="31"/>
    </location>
</feature>
<proteinExistence type="predicted"/>
<evidence type="ECO:0000256" key="1">
    <source>
        <dbReference type="SAM" id="Phobius"/>
    </source>
</evidence>
<keyword evidence="1" id="KW-0812">Transmembrane</keyword>
<protein>
    <submittedName>
        <fullName evidence="2">Uncharacterized protein</fullName>
    </submittedName>
</protein>
<accession>A0A6N3X6E7</accession>
<gene>
    <name evidence="2" type="ORF">TH68_01910</name>
</gene>
<dbReference type="AlphaFoldDB" id="A0A6N3X6E7"/>
<organism evidence="2 3">
    <name type="scientific">Candidatus Synechococcus spongiarum 142</name>
    <dbReference type="NCBI Taxonomy" id="1608213"/>
    <lineage>
        <taxon>Bacteria</taxon>
        <taxon>Bacillati</taxon>
        <taxon>Cyanobacteriota</taxon>
        <taxon>Cyanophyceae</taxon>
        <taxon>Synechococcales</taxon>
        <taxon>Synechococcaceae</taxon>
        <taxon>Synechococcus</taxon>
    </lineage>
</organism>
<comment type="caution">
    <text evidence="2">The sequence shown here is derived from an EMBL/GenBank/DDBJ whole genome shotgun (WGS) entry which is preliminary data.</text>
</comment>
<keyword evidence="1" id="KW-1133">Transmembrane helix</keyword>
<name>A0A6N3X6E7_9SYNE</name>
<dbReference type="Proteomes" id="UP000035054">
    <property type="component" value="Unassembled WGS sequence"/>
</dbReference>
<sequence>MTDRPASNTIFTAMLYGALLGGAAMAWLLLAPRQRDRLVSRQRRMLHMPRMADDDTYEEETVVQEKNIPQPLEDRMSQIQSSIEDVRRQLEAMGNDG</sequence>
<evidence type="ECO:0000313" key="3">
    <source>
        <dbReference type="Proteomes" id="UP000035054"/>
    </source>
</evidence>
<evidence type="ECO:0000313" key="2">
    <source>
        <dbReference type="EMBL" id="KKZ15160.1"/>
    </source>
</evidence>